<keyword evidence="2" id="KW-1185">Reference proteome</keyword>
<dbReference type="EMBL" id="JAPNKE010000002">
    <property type="protein sequence ID" value="MCY1014020.1"/>
    <property type="molecule type" value="Genomic_DNA"/>
</dbReference>
<dbReference type="Proteomes" id="UP001150924">
    <property type="component" value="Unassembled WGS sequence"/>
</dbReference>
<proteinExistence type="predicted"/>
<dbReference type="RefSeq" id="WP_267778223.1">
    <property type="nucleotide sequence ID" value="NZ_JAPNKE010000002.1"/>
</dbReference>
<comment type="caution">
    <text evidence="1">The sequence shown here is derived from an EMBL/GenBank/DDBJ whole genome shotgun (WGS) entry which is preliminary data.</text>
</comment>
<accession>A0A9X3J476</accession>
<evidence type="ECO:0000313" key="2">
    <source>
        <dbReference type="Proteomes" id="UP001150924"/>
    </source>
</evidence>
<name>A0A9X3J476_9BACT</name>
<organism evidence="1 2">
    <name type="scientific">Nannocystis pusilla</name>
    <dbReference type="NCBI Taxonomy" id="889268"/>
    <lineage>
        <taxon>Bacteria</taxon>
        <taxon>Pseudomonadati</taxon>
        <taxon>Myxococcota</taxon>
        <taxon>Polyangia</taxon>
        <taxon>Nannocystales</taxon>
        <taxon>Nannocystaceae</taxon>
        <taxon>Nannocystis</taxon>
    </lineage>
</organism>
<sequence length="87" mass="9658">MELFVQLRLGAGPDGAELAKTIEIYDAETLSLLGTAASMEQWTSFYEADPQFGAALLIHVVGPADASWAYELWVDRRDSQWEDSCEC</sequence>
<evidence type="ECO:0000313" key="1">
    <source>
        <dbReference type="EMBL" id="MCY1014020.1"/>
    </source>
</evidence>
<reference evidence="1" key="1">
    <citation type="submission" date="2022-11" db="EMBL/GenBank/DDBJ databases">
        <title>Minimal conservation of predation-associated metabolite biosynthetic gene clusters underscores biosynthetic potential of Myxococcota including descriptions for ten novel species: Archangium lansinium sp. nov., Myxococcus landrumus sp. nov., Nannocystis bai.</title>
        <authorList>
            <person name="Ahearne A."/>
            <person name="Stevens C."/>
            <person name="Phillips K."/>
        </authorList>
    </citation>
    <scope>NUCLEOTIDE SEQUENCE</scope>
    <source>
        <strain evidence="1">Na p29</strain>
    </source>
</reference>
<dbReference type="AlphaFoldDB" id="A0A9X3J476"/>
<gene>
    <name evidence="1" type="ORF">OV079_52565</name>
</gene>
<protein>
    <submittedName>
        <fullName evidence="1">Uncharacterized protein</fullName>
    </submittedName>
</protein>